<feature type="region of interest" description="Disordered" evidence="5">
    <location>
        <begin position="1"/>
        <end position="74"/>
    </location>
</feature>
<reference evidence="6" key="1">
    <citation type="submission" date="2022-07" db="EMBL/GenBank/DDBJ databases">
        <title>Genome Sequence of Xylaria arbuscula.</title>
        <authorList>
            <person name="Buettner E."/>
        </authorList>
    </citation>
    <scope>NUCLEOTIDE SEQUENCE</scope>
    <source>
        <strain evidence="6">VT107</strain>
    </source>
</reference>
<protein>
    <recommendedName>
        <fullName evidence="8">Rik1-associated factor 1</fullName>
    </recommendedName>
</protein>
<evidence type="ECO:0000256" key="4">
    <source>
        <dbReference type="PROSITE-ProRule" id="PRU00221"/>
    </source>
</evidence>
<keyword evidence="7" id="KW-1185">Reference proteome</keyword>
<gene>
    <name evidence="6" type="ORF">NPX13_g10743</name>
</gene>
<feature type="region of interest" description="Disordered" evidence="5">
    <location>
        <begin position="1153"/>
        <end position="1173"/>
    </location>
</feature>
<dbReference type="VEuPathDB" id="FungiDB:F4678DRAFT_471310"/>
<feature type="compositionally biased region" description="Polar residues" evidence="5">
    <location>
        <begin position="293"/>
        <end position="319"/>
    </location>
</feature>
<organism evidence="6 7">
    <name type="scientific">Xylaria arbuscula</name>
    <dbReference type="NCBI Taxonomy" id="114810"/>
    <lineage>
        <taxon>Eukaryota</taxon>
        <taxon>Fungi</taxon>
        <taxon>Dikarya</taxon>
        <taxon>Ascomycota</taxon>
        <taxon>Pezizomycotina</taxon>
        <taxon>Sordariomycetes</taxon>
        <taxon>Xylariomycetidae</taxon>
        <taxon>Xylariales</taxon>
        <taxon>Xylariaceae</taxon>
        <taxon>Xylaria</taxon>
    </lineage>
</organism>
<dbReference type="InterPro" id="IPR036322">
    <property type="entry name" value="WD40_repeat_dom_sf"/>
</dbReference>
<evidence type="ECO:0000313" key="7">
    <source>
        <dbReference type="Proteomes" id="UP001148614"/>
    </source>
</evidence>
<feature type="compositionally biased region" description="Low complexity" evidence="5">
    <location>
        <begin position="184"/>
        <end position="195"/>
    </location>
</feature>
<dbReference type="PANTHER" id="PTHR19842:SF2">
    <property type="entry name" value="WD REPEAT PROTEIN (AFU_ORTHOLOGUE AFUA_5G04300)"/>
    <property type="match status" value="1"/>
</dbReference>
<dbReference type="InterPro" id="IPR015943">
    <property type="entry name" value="WD40/YVTN_repeat-like_dom_sf"/>
</dbReference>
<dbReference type="EMBL" id="JANPWZ010003165">
    <property type="protein sequence ID" value="KAJ3553971.1"/>
    <property type="molecule type" value="Genomic_DNA"/>
</dbReference>
<dbReference type="InterPro" id="IPR037588">
    <property type="entry name" value="MLST8"/>
</dbReference>
<name>A0A9W8THM0_9PEZI</name>
<dbReference type="GO" id="GO:0031931">
    <property type="term" value="C:TORC1 complex"/>
    <property type="evidence" value="ECO:0007669"/>
    <property type="project" value="InterPro"/>
</dbReference>
<dbReference type="PANTHER" id="PTHR19842">
    <property type="entry name" value="G BETA-LIKE PROTEIN GBL"/>
    <property type="match status" value="1"/>
</dbReference>
<evidence type="ECO:0008006" key="8">
    <source>
        <dbReference type="Google" id="ProtNLM"/>
    </source>
</evidence>
<evidence type="ECO:0000256" key="5">
    <source>
        <dbReference type="SAM" id="MobiDB-lite"/>
    </source>
</evidence>
<dbReference type="GO" id="GO:0032956">
    <property type="term" value="P:regulation of actin cytoskeleton organization"/>
    <property type="evidence" value="ECO:0007669"/>
    <property type="project" value="TreeGrafter"/>
</dbReference>
<evidence type="ECO:0000256" key="2">
    <source>
        <dbReference type="ARBA" id="ARBA00022574"/>
    </source>
</evidence>
<feature type="region of interest" description="Disordered" evidence="5">
    <location>
        <begin position="247"/>
        <end position="341"/>
    </location>
</feature>
<dbReference type="GO" id="GO:0031929">
    <property type="term" value="P:TOR signaling"/>
    <property type="evidence" value="ECO:0007669"/>
    <property type="project" value="InterPro"/>
</dbReference>
<comment type="similarity">
    <text evidence="1">Belongs to the WD repeat LST8 family.</text>
</comment>
<dbReference type="PROSITE" id="PS50082">
    <property type="entry name" value="WD_REPEATS_2"/>
    <property type="match status" value="1"/>
</dbReference>
<dbReference type="PROSITE" id="PS00678">
    <property type="entry name" value="WD_REPEATS_1"/>
    <property type="match status" value="1"/>
</dbReference>
<feature type="region of interest" description="Disordered" evidence="5">
    <location>
        <begin position="174"/>
        <end position="229"/>
    </location>
</feature>
<dbReference type="Gene3D" id="2.130.10.10">
    <property type="entry name" value="YVTN repeat-like/Quinoprotein amine dehydrogenase"/>
    <property type="match status" value="1"/>
</dbReference>
<feature type="repeat" description="WD" evidence="4">
    <location>
        <begin position="891"/>
        <end position="925"/>
    </location>
</feature>
<dbReference type="AlphaFoldDB" id="A0A9W8THM0"/>
<evidence type="ECO:0000313" key="6">
    <source>
        <dbReference type="EMBL" id="KAJ3553971.1"/>
    </source>
</evidence>
<accession>A0A9W8THM0</accession>
<sequence>MASRGHISAAPRSTHVIDLTNDDSDTDATSTETTKPEIRLNHAVPIRHLPTINPNGQHGYRDHPQKRQRTGEPSPRYEMQEALLKCFEEQVLPHIGRATAQLSPDIYDVPTITRVVTRAIVTSEFEKSFRDGGWRLPASEELIIAARIPRNVLEIAQAYRRPTTELLIEPPGALSAESSIRPPTSSFTTATATASDRLSFEPPPRILPSIEKDGGDVDSNSISNKNHDGAHNNIGGFWDDANNGGNDYGYTSDAPDLSFDEMDEEGLSDIDGSDSLVQPNPTASTPPKRRPPESTTKQPQLSPQQLRTRAKANQWQSGKTYHPVLETSQPRLFGLPTRPYLSARERRQTMSYIGKPTLPSVKSMPSHPFHVDFSDVEVYYIQQLARKVYGRPEGTNRKRSPLRDLRNILKKVPSIITDLSEIHTKGYASYDPPPVPLKTRSSQDVTNFLNDLYSKRQNAVPTSLFVAKANSIAQIQAKRANKIPALMLLREITGNQLGAARTYQNFITTAKSNREDYLEPQIEWTNCAGDIMTISWLSNTDFICGATTHSDAHNQQYNKPGNLLLGSAVDNTLRAYPDHRIVRPIVCSGDNSLESMVASQDPWLFTSVVSSDYDPLCQLAFTSSFDKTVKAWKLDGGSMKAVGTWIHEGRVNFVVASKTDMCTVATAADVPTEAVRVYHVDKSDVSGSRYDSYSCTRVHDEDYVPSDKWAYYPAAIRWGLASDVNHLLLIGYSPRSPTGEDHEIPEDKLNSGELCLWDTKSRSQVKVNSAKTQNVFEVAWHPSRASFAAATSASQVLEKTEQNIRTQIRIFECNEDKQYGAIKTLDCTAIDINELSIMPNSLLYSYIAASCTDGEVYVWDTAGSDMPMCVLKHGGPIEELLGERDQEDVGVKFAAWATTPDRLYTGSSDGIVKVWNIRHGRGVLVRDLMEAAGPITYGAFSPDFTKLVIGDGSGRVYLLGLEDTEDEDQTSNPVDLSVGFVSVKTSSGSQQAIRRPRLFIPHPEVPPPHKLMEGQESARGYLQAAQVVLHPNPTIGAIQGVNYADTGLFRAEAHVNGDPNEPLLAPFQSKQQELQIRLSNPVFPRQGRQIHHSLTNGWQENHDAGLPITESCHSDDNNNRQLPKYRDFLEETTYLELVKEKAELDDRLIEFQYETSIADSDEDDEGDDDAEQR</sequence>
<evidence type="ECO:0000256" key="1">
    <source>
        <dbReference type="ARBA" id="ARBA00009890"/>
    </source>
</evidence>
<dbReference type="InterPro" id="IPR001680">
    <property type="entry name" value="WD40_rpt"/>
</dbReference>
<dbReference type="SMART" id="SM00320">
    <property type="entry name" value="WD40"/>
    <property type="match status" value="5"/>
</dbReference>
<feature type="compositionally biased region" description="Polar residues" evidence="5">
    <location>
        <begin position="275"/>
        <end position="285"/>
    </location>
</feature>
<evidence type="ECO:0000256" key="3">
    <source>
        <dbReference type="ARBA" id="ARBA00022737"/>
    </source>
</evidence>
<comment type="caution">
    <text evidence="6">The sequence shown here is derived from an EMBL/GenBank/DDBJ whole genome shotgun (WGS) entry which is preliminary data.</text>
</comment>
<dbReference type="Pfam" id="PF00400">
    <property type="entry name" value="WD40"/>
    <property type="match status" value="1"/>
</dbReference>
<dbReference type="GO" id="GO:0031932">
    <property type="term" value="C:TORC2 complex"/>
    <property type="evidence" value="ECO:0007669"/>
    <property type="project" value="InterPro"/>
</dbReference>
<keyword evidence="2 4" id="KW-0853">WD repeat</keyword>
<feature type="compositionally biased region" description="Acidic residues" evidence="5">
    <location>
        <begin position="258"/>
        <end position="272"/>
    </location>
</feature>
<proteinExistence type="inferred from homology"/>
<dbReference type="Proteomes" id="UP001148614">
    <property type="component" value="Unassembled WGS sequence"/>
</dbReference>
<dbReference type="InterPro" id="IPR019775">
    <property type="entry name" value="WD40_repeat_CS"/>
</dbReference>
<feature type="compositionally biased region" description="Acidic residues" evidence="5">
    <location>
        <begin position="1159"/>
        <end position="1173"/>
    </location>
</feature>
<keyword evidence="3" id="KW-0677">Repeat</keyword>
<dbReference type="SUPFAM" id="SSF50978">
    <property type="entry name" value="WD40 repeat-like"/>
    <property type="match status" value="1"/>
</dbReference>